<keyword evidence="3" id="KW-1185">Reference proteome</keyword>
<evidence type="ECO:0000313" key="3">
    <source>
        <dbReference type="Proteomes" id="UP001487740"/>
    </source>
</evidence>
<accession>A0AAW0TMU3</accession>
<dbReference type="AlphaFoldDB" id="A0AAW0TMU3"/>
<feature type="compositionally biased region" description="Basic and acidic residues" evidence="1">
    <location>
        <begin position="292"/>
        <end position="301"/>
    </location>
</feature>
<proteinExistence type="predicted"/>
<feature type="region of interest" description="Disordered" evidence="1">
    <location>
        <begin position="251"/>
        <end position="312"/>
    </location>
</feature>
<dbReference type="Proteomes" id="UP001487740">
    <property type="component" value="Unassembled WGS sequence"/>
</dbReference>
<comment type="caution">
    <text evidence="2">The sequence shown here is derived from an EMBL/GenBank/DDBJ whole genome shotgun (WGS) entry which is preliminary data.</text>
</comment>
<organism evidence="2 3">
    <name type="scientific">Scylla paramamosain</name>
    <name type="common">Mud crab</name>
    <dbReference type="NCBI Taxonomy" id="85552"/>
    <lineage>
        <taxon>Eukaryota</taxon>
        <taxon>Metazoa</taxon>
        <taxon>Ecdysozoa</taxon>
        <taxon>Arthropoda</taxon>
        <taxon>Crustacea</taxon>
        <taxon>Multicrustacea</taxon>
        <taxon>Malacostraca</taxon>
        <taxon>Eumalacostraca</taxon>
        <taxon>Eucarida</taxon>
        <taxon>Decapoda</taxon>
        <taxon>Pleocyemata</taxon>
        <taxon>Brachyura</taxon>
        <taxon>Eubrachyura</taxon>
        <taxon>Portunoidea</taxon>
        <taxon>Portunidae</taxon>
        <taxon>Portuninae</taxon>
        <taxon>Scylla</taxon>
    </lineage>
</organism>
<sequence>MTLQQDSDMVQEEVEVLQERTHCLLDSSSSETNYHTRSTTSISSCVSPVALKFQKQKQPLVSLDSQDLALRHPKSSVVKEKSARVKTATRGRREMKRLMAEKVEEEKTDFPSLLLDCFKTKAVLAKRVSQILTPSERIGSNLTPYSYLVRIPPRFPRGRHSYSVLPYILQCNTKPPRSPESRVIVISKLLRQKYSLWSTSQSTSSSTKVTRPSHHSRSSYKDFSHPRISSVGMKVIQKFHLQDVLRKQEERARMKAALRSRNRQPQPKKMSKKAEGPVRYREATRLCGLEEQLQRQRESRANRPLPSEQDLC</sequence>
<dbReference type="EMBL" id="JARAKH010000028">
    <property type="protein sequence ID" value="KAK8388756.1"/>
    <property type="molecule type" value="Genomic_DNA"/>
</dbReference>
<protein>
    <recommendedName>
        <fullName evidence="4">ALMS motif domain-containing protein</fullName>
    </recommendedName>
</protein>
<feature type="region of interest" description="Disordered" evidence="1">
    <location>
        <begin position="201"/>
        <end position="224"/>
    </location>
</feature>
<reference evidence="2 3" key="1">
    <citation type="submission" date="2023-03" db="EMBL/GenBank/DDBJ databases">
        <title>High-quality genome of Scylla paramamosain provides insights in environmental adaptation.</title>
        <authorList>
            <person name="Zhang L."/>
        </authorList>
    </citation>
    <scope>NUCLEOTIDE SEQUENCE [LARGE SCALE GENOMIC DNA]</scope>
    <source>
        <strain evidence="2">LZ_2023a</strain>
        <tissue evidence="2">Muscle</tissue>
    </source>
</reference>
<name>A0AAW0TMU3_SCYPA</name>
<evidence type="ECO:0000313" key="2">
    <source>
        <dbReference type="EMBL" id="KAK8388756.1"/>
    </source>
</evidence>
<gene>
    <name evidence="2" type="ORF">O3P69_020635</name>
</gene>
<evidence type="ECO:0000256" key="1">
    <source>
        <dbReference type="SAM" id="MobiDB-lite"/>
    </source>
</evidence>
<evidence type="ECO:0008006" key="4">
    <source>
        <dbReference type="Google" id="ProtNLM"/>
    </source>
</evidence>
<feature type="compositionally biased region" description="Basic and acidic residues" evidence="1">
    <location>
        <begin position="272"/>
        <end position="284"/>
    </location>
</feature>